<feature type="region of interest" description="Disordered" evidence="1">
    <location>
        <begin position="333"/>
        <end position="370"/>
    </location>
</feature>
<dbReference type="AlphaFoldDB" id="A0A2G9GK72"/>
<dbReference type="STRING" id="429701.A0A2G9GK72"/>
<name>A0A2G9GK72_9LAMI</name>
<comment type="caution">
    <text evidence="2">The sequence shown here is derived from an EMBL/GenBank/DDBJ whole genome shotgun (WGS) entry which is preliminary data.</text>
</comment>
<protein>
    <submittedName>
        <fullName evidence="2">Uncharacterized protein</fullName>
    </submittedName>
</protein>
<accession>A0A2G9GK72</accession>
<evidence type="ECO:0000313" key="2">
    <source>
        <dbReference type="EMBL" id="PIN05666.1"/>
    </source>
</evidence>
<dbReference type="Proteomes" id="UP000231279">
    <property type="component" value="Unassembled WGS sequence"/>
</dbReference>
<keyword evidence="3" id="KW-1185">Reference proteome</keyword>
<feature type="compositionally biased region" description="Basic and acidic residues" evidence="1">
    <location>
        <begin position="333"/>
        <end position="343"/>
    </location>
</feature>
<evidence type="ECO:0000313" key="3">
    <source>
        <dbReference type="Proteomes" id="UP000231279"/>
    </source>
</evidence>
<evidence type="ECO:0000256" key="1">
    <source>
        <dbReference type="SAM" id="MobiDB-lite"/>
    </source>
</evidence>
<organism evidence="2 3">
    <name type="scientific">Handroanthus impetiginosus</name>
    <dbReference type="NCBI Taxonomy" id="429701"/>
    <lineage>
        <taxon>Eukaryota</taxon>
        <taxon>Viridiplantae</taxon>
        <taxon>Streptophyta</taxon>
        <taxon>Embryophyta</taxon>
        <taxon>Tracheophyta</taxon>
        <taxon>Spermatophyta</taxon>
        <taxon>Magnoliopsida</taxon>
        <taxon>eudicotyledons</taxon>
        <taxon>Gunneridae</taxon>
        <taxon>Pentapetalae</taxon>
        <taxon>asterids</taxon>
        <taxon>lamiids</taxon>
        <taxon>Lamiales</taxon>
        <taxon>Bignoniaceae</taxon>
        <taxon>Crescentiina</taxon>
        <taxon>Tabebuia alliance</taxon>
        <taxon>Handroanthus</taxon>
    </lineage>
</organism>
<feature type="compositionally biased region" description="Low complexity" evidence="1">
    <location>
        <begin position="361"/>
        <end position="370"/>
    </location>
</feature>
<dbReference type="EMBL" id="NKXS01004671">
    <property type="protein sequence ID" value="PIN05666.1"/>
    <property type="molecule type" value="Genomic_DNA"/>
</dbReference>
<dbReference type="OrthoDB" id="21449at2759"/>
<sequence>MRKALSEAKDSRISAILKSGNVSSDASSKRAMHSPSTTKFRRTTKKNPGMADHSCARNHFFTGNANASQILYSHIKHLVSPVHKFMKRDMFFPAVGSRDGILSSSGAADRRSTYRAWKSSLSNDTDSIDSTFYNTCKILVPMNQGDISYKDSLMSYMKDLGPIAQMVAKEKLLEHHESNGCIRSENSAAKQRISGSLDANKFRTFRDFAPCPPPFIKASNIIDLTQDKEEANGSRNSTHGKEKTDCGTTPPGKEKTECGTTAAGLKGKTDCSAPGKEKTGCGTLRLLNAYTVPKKGGITKNLAARDSNCSTSRGNNISYRDDKVRPVILALENHHSSVSESKSRNKKSCIEPTGPWRRPRAASGGSSGEAATGVISSGGLVQQRPRALPALKSQFTFDLPFLKAQLNQMNALGTGGEIKCTRQAEPVGIIKPPFLYNQSRTGPSFDKLNTNLVLQL</sequence>
<gene>
    <name evidence="2" type="ORF">CDL12_21788</name>
</gene>
<feature type="region of interest" description="Disordered" evidence="1">
    <location>
        <begin position="229"/>
        <end position="258"/>
    </location>
</feature>
<reference evidence="3" key="1">
    <citation type="journal article" date="2018" name="Gigascience">
        <title>Genome assembly of the Pink Ipe (Handroanthus impetiginosus, Bignoniaceae), a highly valued, ecologically keystone Neotropical timber forest tree.</title>
        <authorList>
            <person name="Silva-Junior O.B."/>
            <person name="Grattapaglia D."/>
            <person name="Novaes E."/>
            <person name="Collevatti R.G."/>
        </authorList>
    </citation>
    <scope>NUCLEOTIDE SEQUENCE [LARGE SCALE GENOMIC DNA]</scope>
    <source>
        <strain evidence="3">cv. UFG-1</strain>
    </source>
</reference>
<feature type="region of interest" description="Disordered" evidence="1">
    <location>
        <begin position="19"/>
        <end position="49"/>
    </location>
</feature>
<proteinExistence type="predicted"/>